<evidence type="ECO:0000313" key="4">
    <source>
        <dbReference type="Proteomes" id="UP001280581"/>
    </source>
</evidence>
<comment type="caution">
    <text evidence="3">The sequence shown here is derived from an EMBL/GenBank/DDBJ whole genome shotgun (WGS) entry which is preliminary data.</text>
</comment>
<feature type="compositionally biased region" description="Basic and acidic residues" evidence="1">
    <location>
        <begin position="749"/>
        <end position="784"/>
    </location>
</feature>
<accession>A0AAN6RDZ3</accession>
<sequence length="1347" mass="148997">MTGGRGRGRGSAGAFRGANRGRGGPQATTNRSTGLDALTGGTVARRGGGRGNHGGASSRGRGGGFGTGGTKYENTLDPVAADDGYTGIPYDPKFAQERKGKLNTTPYPWHEYEKRYAYLKHAQRYKKQEQIAAGQLDPDGQMDLSKSVDKHGLCTDMCSELERVRRIVQKDVAGPEYTAETARGPRSDRLPDERRMIAAFHRSSAGDELTLMSDLRTPKALLNSMKVMINRLIDDDFDWLNGWMWDRSRAIRVELNKNYRLPEDNEVYVRIYEMCIRFHLVSMQQMSKSKALGKDYDRHTDWEQLGAACNQMKELWDKIKVYMPQDGKTPSPLEASRVAEIHAYNIIVGLKEPDHREAVRRHPRVRTAQAIVRLAQDSKNPSAFWSLVRSNRVSYLLACAAATRFNAVRVDTLEAMVKAYMVHKQKVDELTLVKLVDMLGFDNQDQVKSFCAEFGGEFETDHQNITRLRPETLTIRHDPSILNKQYFSQKYVEFKRGGRNLAAILLGYNMGDAGSEGMVETISDEDEDSLFVPESSAPSNPFAAAASTAQTTGQASPFAKPGLFDPSKDTIKFSTPSNASGVTNPFAGAAAKSSNNGQSTTPVPATGANPFAPFAAKNPAASLSVNGFGTPAPAASFPTPAASNSFTKTAIPNTFATLGTTTAPSAPGATPAFSLSAGSSAGFTGFSSLKPTNSLTGDAASAATSTGLTGFPKLPTFSSTPSLTPKIPGTPAAAPLFATPSQPLAASPNEDKKQKEAEEVQRKAKEEEARKAQEERERVAEEQRRKAEEERQRKIQEEQAKALVAEQQRRLREEKEAERIRLENEAARKAEVERQKALEVMGRNLFQDPKEGFMTQYLQHLTTIIAQETMKTIEAEQDARDNALADRMAQERRVRLVRIAFYKWCHVIESKRKKAEALRRRERRRRFKAEVKERRSSKASSAISPQALEVQPVGEVPEERPLANSTKGPTSNRSAMSPPKTRKPQKAARTVRPSSEISNGDFSQSYYDARAESRINQAMQPIVDRTETNYFKLLAMGVDRATARDLTIDSGNALKRSFGSTEGEDAPPTESSKRVRRSPSSLFETPDRPRRSLPPTTHPSSALRQSLPVPVDDEERVARYRAIKASLVRSGHRPSQSIDGSRTFRDSVSRQSTPFGNSTTRNPEERPKYWARESRFVPQHLYGQPDAIREYRRQVNAKSPSSSFAASEPQGRAPDPPGFLLSSPVPAVERKEEIVAQTQMRDLPERSAAAVVIDDDADEEDGGELDTEIEVEGEEWDGYDDNIGDDFGGEEEEELFYDEDAKDEVLNSEDDDLSDDIEEEEEDYDDDDDDGVQRPGATQDDAIELSD</sequence>
<evidence type="ECO:0000313" key="3">
    <source>
        <dbReference type="EMBL" id="KAK3202071.1"/>
    </source>
</evidence>
<dbReference type="Gene3D" id="1.25.40.990">
    <property type="match status" value="1"/>
</dbReference>
<keyword evidence="4" id="KW-1185">Reference proteome</keyword>
<feature type="compositionally biased region" description="Polar residues" evidence="1">
    <location>
        <begin position="992"/>
        <end position="1003"/>
    </location>
</feature>
<dbReference type="InterPro" id="IPR005062">
    <property type="entry name" value="SAC3/GANP/THP3_conserved"/>
</dbReference>
<proteinExistence type="predicted"/>
<feature type="compositionally biased region" description="Polar residues" evidence="1">
    <location>
        <begin position="1149"/>
        <end position="1161"/>
    </location>
</feature>
<dbReference type="PANTHER" id="PTHR12436">
    <property type="entry name" value="80 KDA MCM3-ASSOCIATED PROTEIN"/>
    <property type="match status" value="1"/>
</dbReference>
<evidence type="ECO:0000259" key="2">
    <source>
        <dbReference type="Pfam" id="PF03399"/>
    </source>
</evidence>
<feature type="compositionally biased region" description="Low complexity" evidence="1">
    <location>
        <begin position="535"/>
        <end position="557"/>
    </location>
</feature>
<feature type="compositionally biased region" description="Polar residues" evidence="1">
    <location>
        <begin position="1094"/>
        <end position="1104"/>
    </location>
</feature>
<feature type="region of interest" description="Disordered" evidence="1">
    <location>
        <begin position="533"/>
        <end position="561"/>
    </location>
</feature>
<feature type="region of interest" description="Disordered" evidence="1">
    <location>
        <begin position="707"/>
        <end position="784"/>
    </location>
</feature>
<dbReference type="CDD" id="cd06503">
    <property type="entry name" value="ATP-synt_Fo_b"/>
    <property type="match status" value="1"/>
</dbReference>
<feature type="domain" description="SAC3/GANP/THP3 conserved" evidence="2">
    <location>
        <begin position="157"/>
        <end position="458"/>
    </location>
</feature>
<dbReference type="PANTHER" id="PTHR12436:SF3">
    <property type="entry name" value="GERMINAL-CENTER ASSOCIATED NUCLEAR PROTEIN"/>
    <property type="match status" value="1"/>
</dbReference>
<protein>
    <recommendedName>
        <fullName evidence="2">SAC3/GANP/THP3 conserved domain-containing protein</fullName>
    </recommendedName>
</protein>
<evidence type="ECO:0000256" key="1">
    <source>
        <dbReference type="SAM" id="MobiDB-lite"/>
    </source>
</evidence>
<feature type="compositionally biased region" description="Gly residues" evidence="1">
    <location>
        <begin position="1"/>
        <end position="11"/>
    </location>
</feature>
<gene>
    <name evidence="3" type="ORF">GRF29_161g48915</name>
</gene>
<dbReference type="EMBL" id="WVTA01000014">
    <property type="protein sequence ID" value="KAK3202071.1"/>
    <property type="molecule type" value="Genomic_DNA"/>
</dbReference>
<dbReference type="InterPro" id="IPR045107">
    <property type="entry name" value="SAC3/GANP/THP3"/>
</dbReference>
<feature type="region of interest" description="Disordered" evidence="1">
    <location>
        <begin position="1238"/>
        <end position="1347"/>
    </location>
</feature>
<dbReference type="Proteomes" id="UP001280581">
    <property type="component" value="Unassembled WGS sequence"/>
</dbReference>
<feature type="compositionally biased region" description="Polar residues" evidence="1">
    <location>
        <begin position="592"/>
        <end position="603"/>
    </location>
</feature>
<feature type="compositionally biased region" description="Gly residues" evidence="1">
    <location>
        <begin position="60"/>
        <end position="69"/>
    </location>
</feature>
<dbReference type="Pfam" id="PF03399">
    <property type="entry name" value="SAC3_GANP"/>
    <property type="match status" value="1"/>
</dbReference>
<feature type="compositionally biased region" description="Acidic residues" evidence="1">
    <location>
        <begin position="1253"/>
        <end position="1330"/>
    </location>
</feature>
<feature type="region of interest" description="Disordered" evidence="1">
    <location>
        <begin position="1053"/>
        <end position="1110"/>
    </location>
</feature>
<organism evidence="3 4">
    <name type="scientific">Pseudopithomyces chartarum</name>
    <dbReference type="NCBI Taxonomy" id="1892770"/>
    <lineage>
        <taxon>Eukaryota</taxon>
        <taxon>Fungi</taxon>
        <taxon>Dikarya</taxon>
        <taxon>Ascomycota</taxon>
        <taxon>Pezizomycotina</taxon>
        <taxon>Dothideomycetes</taxon>
        <taxon>Pleosporomycetidae</taxon>
        <taxon>Pleosporales</taxon>
        <taxon>Massarineae</taxon>
        <taxon>Didymosphaeriaceae</taxon>
        <taxon>Pseudopithomyces</taxon>
    </lineage>
</organism>
<dbReference type="GO" id="GO:0005737">
    <property type="term" value="C:cytoplasm"/>
    <property type="evidence" value="ECO:0007669"/>
    <property type="project" value="TreeGrafter"/>
</dbReference>
<name>A0AAN6RDZ3_9PLEO</name>
<feature type="region of interest" description="Disordered" evidence="1">
    <location>
        <begin position="1128"/>
        <end position="1167"/>
    </location>
</feature>
<feature type="region of interest" description="Disordered" evidence="1">
    <location>
        <begin position="1195"/>
        <end position="1225"/>
    </location>
</feature>
<reference evidence="3 4" key="1">
    <citation type="submission" date="2021-02" db="EMBL/GenBank/DDBJ databases">
        <title>Genome assembly of Pseudopithomyces chartarum.</title>
        <authorList>
            <person name="Jauregui R."/>
            <person name="Singh J."/>
            <person name="Voisey C."/>
        </authorList>
    </citation>
    <scope>NUCLEOTIDE SEQUENCE [LARGE SCALE GENOMIC DNA]</scope>
    <source>
        <strain evidence="3 4">AGR01</strain>
    </source>
</reference>
<dbReference type="GO" id="GO:0070390">
    <property type="term" value="C:transcription export complex 2"/>
    <property type="evidence" value="ECO:0007669"/>
    <property type="project" value="TreeGrafter"/>
</dbReference>
<feature type="compositionally biased region" description="Polar residues" evidence="1">
    <location>
        <begin position="1196"/>
        <end position="1205"/>
    </location>
</feature>
<feature type="region of interest" description="Disordered" evidence="1">
    <location>
        <begin position="1"/>
        <end position="71"/>
    </location>
</feature>
<dbReference type="GO" id="GO:0006406">
    <property type="term" value="P:mRNA export from nucleus"/>
    <property type="evidence" value="ECO:0007669"/>
    <property type="project" value="TreeGrafter"/>
</dbReference>
<feature type="region of interest" description="Disordered" evidence="1">
    <location>
        <begin position="928"/>
        <end position="1003"/>
    </location>
</feature>
<feature type="region of interest" description="Disordered" evidence="1">
    <location>
        <begin position="584"/>
        <end position="606"/>
    </location>
</feature>
<feature type="compositionally biased region" description="Polar residues" evidence="1">
    <location>
        <begin position="963"/>
        <end position="975"/>
    </location>
</feature>